<comment type="caution">
    <text evidence="2">The sequence shown here is derived from an EMBL/GenBank/DDBJ whole genome shotgun (WGS) entry which is preliminary data.</text>
</comment>
<dbReference type="RefSeq" id="WP_146891390.1">
    <property type="nucleotide sequence ID" value="NZ_BJXB01000047.1"/>
</dbReference>
<organism evidence="2 3">
    <name type="scientific">Deinococcus cellulosilyticus (strain DSM 18568 / NBRC 106333 / KACC 11606 / 5516J-15)</name>
    <dbReference type="NCBI Taxonomy" id="1223518"/>
    <lineage>
        <taxon>Bacteria</taxon>
        <taxon>Thermotogati</taxon>
        <taxon>Deinococcota</taxon>
        <taxon>Deinococci</taxon>
        <taxon>Deinococcales</taxon>
        <taxon>Deinococcaceae</taxon>
        <taxon>Deinococcus</taxon>
    </lineage>
</organism>
<name>A0A511NBG3_DEIC1</name>
<evidence type="ECO:0000313" key="3">
    <source>
        <dbReference type="Proteomes" id="UP000321306"/>
    </source>
</evidence>
<proteinExistence type="predicted"/>
<protein>
    <submittedName>
        <fullName evidence="2">Uncharacterized protein</fullName>
    </submittedName>
</protein>
<dbReference type="EMBL" id="BJXB01000047">
    <property type="protein sequence ID" value="GEM49906.1"/>
    <property type="molecule type" value="Genomic_DNA"/>
</dbReference>
<feature type="compositionally biased region" description="Basic residues" evidence="1">
    <location>
        <begin position="60"/>
        <end position="69"/>
    </location>
</feature>
<dbReference type="AlphaFoldDB" id="A0A511NBG3"/>
<reference evidence="2 3" key="1">
    <citation type="submission" date="2019-07" db="EMBL/GenBank/DDBJ databases">
        <title>Whole genome shotgun sequence of Deinococcus cellulosilyticus NBRC 106333.</title>
        <authorList>
            <person name="Hosoyama A."/>
            <person name="Uohara A."/>
            <person name="Ohji S."/>
            <person name="Ichikawa N."/>
        </authorList>
    </citation>
    <scope>NUCLEOTIDE SEQUENCE [LARGE SCALE GENOMIC DNA]</scope>
    <source>
        <strain evidence="2 3">NBRC 106333</strain>
    </source>
</reference>
<evidence type="ECO:0000313" key="2">
    <source>
        <dbReference type="EMBL" id="GEM49906.1"/>
    </source>
</evidence>
<evidence type="ECO:0000256" key="1">
    <source>
        <dbReference type="SAM" id="MobiDB-lite"/>
    </source>
</evidence>
<dbReference type="OrthoDB" id="9858410at2"/>
<accession>A0A511NBG3</accession>
<feature type="region of interest" description="Disordered" evidence="1">
    <location>
        <begin position="49"/>
        <end position="69"/>
    </location>
</feature>
<sequence>MSESVLARAKREFLTGTAFSSPDQAISSGLKTVEEWSLCLDHCRDEAAALKNPPQPLKKTSSRPRNTRA</sequence>
<keyword evidence="3" id="KW-1185">Reference proteome</keyword>
<gene>
    <name evidence="2" type="ORF">DC3_55410</name>
</gene>
<dbReference type="Proteomes" id="UP000321306">
    <property type="component" value="Unassembled WGS sequence"/>
</dbReference>